<accession>A0A9W8I967</accession>
<proteinExistence type="predicted"/>
<comment type="caution">
    <text evidence="2">The sequence shown here is derived from an EMBL/GenBank/DDBJ whole genome shotgun (WGS) entry which is preliminary data.</text>
</comment>
<keyword evidence="1" id="KW-0472">Membrane</keyword>
<dbReference type="AlphaFoldDB" id="A0A9W8I967"/>
<evidence type="ECO:0000313" key="3">
    <source>
        <dbReference type="Proteomes" id="UP001139887"/>
    </source>
</evidence>
<keyword evidence="1" id="KW-1133">Transmembrane helix</keyword>
<protein>
    <submittedName>
        <fullName evidence="2">Uncharacterized protein</fullName>
    </submittedName>
</protein>
<organism evidence="2 3">
    <name type="scientific">Coemansia brasiliensis</name>
    <dbReference type="NCBI Taxonomy" id="2650707"/>
    <lineage>
        <taxon>Eukaryota</taxon>
        <taxon>Fungi</taxon>
        <taxon>Fungi incertae sedis</taxon>
        <taxon>Zoopagomycota</taxon>
        <taxon>Kickxellomycotina</taxon>
        <taxon>Kickxellomycetes</taxon>
        <taxon>Kickxellales</taxon>
        <taxon>Kickxellaceae</taxon>
        <taxon>Coemansia</taxon>
    </lineage>
</organism>
<dbReference type="EMBL" id="JANBUW010000016">
    <property type="protein sequence ID" value="KAJ2851184.1"/>
    <property type="molecule type" value="Genomic_DNA"/>
</dbReference>
<evidence type="ECO:0000313" key="2">
    <source>
        <dbReference type="EMBL" id="KAJ2851184.1"/>
    </source>
</evidence>
<feature type="transmembrane region" description="Helical" evidence="1">
    <location>
        <begin position="6"/>
        <end position="30"/>
    </location>
</feature>
<gene>
    <name evidence="2" type="ORF">IWW36_001323</name>
</gene>
<evidence type="ECO:0000256" key="1">
    <source>
        <dbReference type="SAM" id="Phobius"/>
    </source>
</evidence>
<reference evidence="2" key="1">
    <citation type="submission" date="2022-07" db="EMBL/GenBank/DDBJ databases">
        <title>Phylogenomic reconstructions and comparative analyses of Kickxellomycotina fungi.</title>
        <authorList>
            <person name="Reynolds N.K."/>
            <person name="Stajich J.E."/>
            <person name="Barry K."/>
            <person name="Grigoriev I.V."/>
            <person name="Crous P."/>
            <person name="Smith M.E."/>
        </authorList>
    </citation>
    <scope>NUCLEOTIDE SEQUENCE</scope>
    <source>
        <strain evidence="2">NRRL 1566</strain>
    </source>
</reference>
<sequence>MISDGAIAGIVVGIALGCLLVICTIVLIGFKCKRSVEEIRQNAVQAAIDEAEEEDGFVIIAMCEKSSIDTGSLASSSLDMSTLSQTRDAQIEKTEKASA</sequence>
<dbReference type="Proteomes" id="UP001139887">
    <property type="component" value="Unassembled WGS sequence"/>
</dbReference>
<dbReference type="OrthoDB" id="5585931at2759"/>
<keyword evidence="1" id="KW-0812">Transmembrane</keyword>
<name>A0A9W8I967_9FUNG</name>
<keyword evidence="3" id="KW-1185">Reference proteome</keyword>